<organism evidence="3 4">
    <name type="scientific">Pleuronectes platessa</name>
    <name type="common">European plaice</name>
    <dbReference type="NCBI Taxonomy" id="8262"/>
    <lineage>
        <taxon>Eukaryota</taxon>
        <taxon>Metazoa</taxon>
        <taxon>Chordata</taxon>
        <taxon>Craniata</taxon>
        <taxon>Vertebrata</taxon>
        <taxon>Euteleostomi</taxon>
        <taxon>Actinopterygii</taxon>
        <taxon>Neopterygii</taxon>
        <taxon>Teleostei</taxon>
        <taxon>Neoteleostei</taxon>
        <taxon>Acanthomorphata</taxon>
        <taxon>Carangaria</taxon>
        <taxon>Pleuronectiformes</taxon>
        <taxon>Pleuronectoidei</taxon>
        <taxon>Pleuronectidae</taxon>
        <taxon>Pleuronectes</taxon>
    </lineage>
</organism>
<evidence type="ECO:0000256" key="2">
    <source>
        <dbReference type="SAM" id="SignalP"/>
    </source>
</evidence>
<dbReference type="AlphaFoldDB" id="A0A9N7TQG3"/>
<evidence type="ECO:0000313" key="4">
    <source>
        <dbReference type="Proteomes" id="UP001153269"/>
    </source>
</evidence>
<feature type="signal peptide" evidence="2">
    <location>
        <begin position="1"/>
        <end position="22"/>
    </location>
</feature>
<feature type="chain" id="PRO_5040445894" description="Secreted protein" evidence="2">
    <location>
        <begin position="23"/>
        <end position="188"/>
    </location>
</feature>
<comment type="caution">
    <text evidence="3">The sequence shown here is derived from an EMBL/GenBank/DDBJ whole genome shotgun (WGS) entry which is preliminary data.</text>
</comment>
<evidence type="ECO:0000256" key="1">
    <source>
        <dbReference type="SAM" id="MobiDB-lite"/>
    </source>
</evidence>
<sequence length="188" mass="20834">MRRAPLSPTLTVWLMTTRGFLAQSVTSHTQGVLVTVRLLEDGSRRCKAGPIIFMVSSHKDTKIVLVFLKSRAPTCTAAPGDSHIVSDRSDAASSLKREVCMPAVEARAYSLVTYHPCARPLGSLDKVDVPQRETAAYMRHEHVFIERRISTKDSKSSNPSSPCILKAKHYHEQGDNPSARNQENPRPN</sequence>
<name>A0A9N7TQG3_PLEPL</name>
<dbReference type="Proteomes" id="UP001153269">
    <property type="component" value="Unassembled WGS sequence"/>
</dbReference>
<dbReference type="EMBL" id="CADEAL010000224">
    <property type="protein sequence ID" value="CAB1416666.1"/>
    <property type="molecule type" value="Genomic_DNA"/>
</dbReference>
<feature type="region of interest" description="Disordered" evidence="1">
    <location>
        <begin position="148"/>
        <end position="188"/>
    </location>
</feature>
<keyword evidence="4" id="KW-1185">Reference proteome</keyword>
<proteinExistence type="predicted"/>
<keyword evidence="2" id="KW-0732">Signal</keyword>
<protein>
    <recommendedName>
        <fullName evidence="5">Secreted protein</fullName>
    </recommendedName>
</protein>
<gene>
    <name evidence="3" type="ORF">PLEPLA_LOCUS4457</name>
</gene>
<evidence type="ECO:0008006" key="5">
    <source>
        <dbReference type="Google" id="ProtNLM"/>
    </source>
</evidence>
<evidence type="ECO:0000313" key="3">
    <source>
        <dbReference type="EMBL" id="CAB1416666.1"/>
    </source>
</evidence>
<accession>A0A9N7TQG3</accession>
<feature type="compositionally biased region" description="Polar residues" evidence="1">
    <location>
        <begin position="175"/>
        <end position="188"/>
    </location>
</feature>
<reference evidence="3" key="1">
    <citation type="submission" date="2020-03" db="EMBL/GenBank/DDBJ databases">
        <authorList>
            <person name="Weist P."/>
        </authorList>
    </citation>
    <scope>NUCLEOTIDE SEQUENCE</scope>
</reference>